<evidence type="ECO:0000313" key="5">
    <source>
        <dbReference type="Proteomes" id="UP000326831"/>
    </source>
</evidence>
<gene>
    <name evidence="3" type="primary">trpE</name>
    <name evidence="4" type="ORF">CP968_16765</name>
    <name evidence="3" type="ORF">GCM10010371_30120</name>
</gene>
<evidence type="ECO:0000313" key="4">
    <source>
        <dbReference type="EMBL" id="QEU79763.1"/>
    </source>
</evidence>
<protein>
    <submittedName>
        <fullName evidence="3">Anthranilate synthase component 1</fullName>
    </submittedName>
    <submittedName>
        <fullName evidence="4">Anthranilate synthase component I family protein</fullName>
    </submittedName>
</protein>
<dbReference type="GO" id="GO:0000162">
    <property type="term" value="P:L-tryptophan biosynthetic process"/>
    <property type="evidence" value="ECO:0007669"/>
    <property type="project" value="TreeGrafter"/>
</dbReference>
<name>A0A5P2UKW3_9ACTN</name>
<sequence length="562" mass="60789">MDRIGTPELVWRWFAAHWFTQFDGHQIEGEFAVWDASGSSGRNGPGGPGGDRVEVRVVARELARHAPLDLYAALRAVLPAEEVFLFESLEGAPADRRSAVVGFGRLAEVRVHADRVEVEGATPELKRALAGAVEAAGLVTDGPAAGCPVAHHPLPDGPYVFRSGGPARVWEALARVQGLFSVTTALPDTGYAFGFLTTLAYESAWHMEELPERGDAGGGRPDIVLTLFRDTVWYGVADGRVRLLRADSPAFAGLAEPPALPDLPEPPATGGGSGAAGALPPAPRPRSVRDSVDRETFLGWAARCLEHIGVGDVYQIQIGHRIDVESDLTPLEVYRRLRGRNPSPYMYLAAQAGRTLIGASPELFFRIEDGGIVMRPIAGTARRGPDEGVNRQRVKEMRESVKERAEHIMLVDLCRNDIGRVALPSTQPVDRLMEVEAYSHVFHLVSTVSGRLAPEVGVWDAVRATFPAGTMSGAPKVRAMEIIHGLERERRGAYAGAVGLVDVRGWSELALCIRTIEHDGRTYSTQSSAGMVAQSEPESEWQETLAKMGAAYWALTGEELLP</sequence>
<dbReference type="PRINTS" id="PR00095">
    <property type="entry name" value="ANTSNTHASEI"/>
</dbReference>
<dbReference type="Proteomes" id="UP000634660">
    <property type="component" value="Unassembled WGS sequence"/>
</dbReference>
<dbReference type="InterPro" id="IPR005801">
    <property type="entry name" value="ADC_synthase"/>
</dbReference>
<keyword evidence="5" id="KW-1185">Reference proteome</keyword>
<feature type="domain" description="Chorismate-utilising enzyme C-terminal" evidence="2">
    <location>
        <begin position="294"/>
        <end position="547"/>
    </location>
</feature>
<accession>A0A5P2UKW3</accession>
<evidence type="ECO:0000313" key="3">
    <source>
        <dbReference type="EMBL" id="GGZ68147.1"/>
    </source>
</evidence>
<dbReference type="KEGG" id="ssub:CP968_16765"/>
<dbReference type="OrthoDB" id="3518032at2"/>
<dbReference type="SUPFAM" id="SSF56322">
    <property type="entry name" value="ADC synthase"/>
    <property type="match status" value="1"/>
</dbReference>
<dbReference type="Proteomes" id="UP000326831">
    <property type="component" value="Chromosome"/>
</dbReference>
<evidence type="ECO:0000259" key="2">
    <source>
        <dbReference type="Pfam" id="PF00425"/>
    </source>
</evidence>
<evidence type="ECO:0000256" key="1">
    <source>
        <dbReference type="SAM" id="MobiDB-lite"/>
    </source>
</evidence>
<organism evidence="4 5">
    <name type="scientific">Streptomyces subrutilus</name>
    <dbReference type="NCBI Taxonomy" id="36818"/>
    <lineage>
        <taxon>Bacteria</taxon>
        <taxon>Bacillati</taxon>
        <taxon>Actinomycetota</taxon>
        <taxon>Actinomycetes</taxon>
        <taxon>Kitasatosporales</taxon>
        <taxon>Streptomycetaceae</taxon>
        <taxon>Streptomyces</taxon>
    </lineage>
</organism>
<dbReference type="EMBL" id="CP023701">
    <property type="protein sequence ID" value="QEU79763.1"/>
    <property type="molecule type" value="Genomic_DNA"/>
</dbReference>
<dbReference type="AlphaFoldDB" id="A0A5P2UKW3"/>
<reference evidence="3" key="1">
    <citation type="journal article" date="2014" name="Int. J. Syst. Evol. Microbiol.">
        <title>Complete genome sequence of Corynebacterium casei LMG S-19264T (=DSM 44701T), isolated from a smear-ripened cheese.</title>
        <authorList>
            <consortium name="US DOE Joint Genome Institute (JGI-PGF)"/>
            <person name="Walter F."/>
            <person name="Albersmeier A."/>
            <person name="Kalinowski J."/>
            <person name="Ruckert C."/>
        </authorList>
    </citation>
    <scope>NUCLEOTIDE SEQUENCE</scope>
    <source>
        <strain evidence="3">JCM 4834</strain>
    </source>
</reference>
<reference evidence="4 5" key="2">
    <citation type="submission" date="2017-09" db="EMBL/GenBank/DDBJ databases">
        <authorList>
            <person name="Lee N."/>
            <person name="Cho B.-K."/>
        </authorList>
    </citation>
    <scope>NUCLEOTIDE SEQUENCE [LARGE SCALE GENOMIC DNA]</scope>
    <source>
        <strain evidence="4 5">ATCC 27467</strain>
    </source>
</reference>
<dbReference type="RefSeq" id="WP_150518780.1">
    <property type="nucleotide sequence ID" value="NZ_BMVX01000010.1"/>
</dbReference>
<reference evidence="3" key="3">
    <citation type="submission" date="2020-09" db="EMBL/GenBank/DDBJ databases">
        <authorList>
            <person name="Sun Q."/>
            <person name="Ohkuma M."/>
        </authorList>
    </citation>
    <scope>NUCLEOTIDE SEQUENCE</scope>
    <source>
        <strain evidence="3">JCM 4834</strain>
    </source>
</reference>
<dbReference type="PANTHER" id="PTHR11236">
    <property type="entry name" value="AMINOBENZOATE/ANTHRANILATE SYNTHASE"/>
    <property type="match status" value="1"/>
</dbReference>
<dbReference type="EMBL" id="BMVX01000010">
    <property type="protein sequence ID" value="GGZ68147.1"/>
    <property type="molecule type" value="Genomic_DNA"/>
</dbReference>
<dbReference type="PANTHER" id="PTHR11236:SF9">
    <property type="entry name" value="ANTHRANILATE SYNTHASE COMPONENT 1"/>
    <property type="match status" value="1"/>
</dbReference>
<dbReference type="Gene3D" id="3.60.120.10">
    <property type="entry name" value="Anthranilate synthase"/>
    <property type="match status" value="1"/>
</dbReference>
<feature type="region of interest" description="Disordered" evidence="1">
    <location>
        <begin position="255"/>
        <end position="290"/>
    </location>
</feature>
<proteinExistence type="predicted"/>
<feature type="compositionally biased region" description="Pro residues" evidence="1">
    <location>
        <begin position="258"/>
        <end position="267"/>
    </location>
</feature>
<dbReference type="Pfam" id="PF00425">
    <property type="entry name" value="Chorismate_bind"/>
    <property type="match status" value="1"/>
</dbReference>
<dbReference type="InterPro" id="IPR019999">
    <property type="entry name" value="Anth_synth_I-like"/>
</dbReference>
<dbReference type="InterPro" id="IPR015890">
    <property type="entry name" value="Chorismate_C"/>
</dbReference>